<dbReference type="CDD" id="cd06257">
    <property type="entry name" value="DnaJ"/>
    <property type="match status" value="1"/>
</dbReference>
<dbReference type="FunFam" id="2.60.260.20:FF:000030">
    <property type="entry name" value="DNAJ heat shock family protein"/>
    <property type="match status" value="1"/>
</dbReference>
<dbReference type="FunFam" id="2.60.260.20:FF:000002">
    <property type="entry name" value="Dnaj homolog subfamily b member"/>
    <property type="match status" value="1"/>
</dbReference>
<dbReference type="AlphaFoldDB" id="A0A199W763"/>
<protein>
    <submittedName>
        <fullName evidence="6">DnaJ homolog subfamily B member 1-like</fullName>
    </submittedName>
    <submittedName>
        <fullName evidence="3">DnaJ subfamily B member 4</fullName>
    </submittedName>
</protein>
<dbReference type="OrthoDB" id="550424at2759"/>
<dbReference type="GeneID" id="109716448"/>
<keyword evidence="5" id="KW-1185">Reference proteome</keyword>
<dbReference type="InterPro" id="IPR018253">
    <property type="entry name" value="DnaJ_domain_CS"/>
</dbReference>
<dbReference type="InterPro" id="IPR008971">
    <property type="entry name" value="HSP40/DnaJ_pept-bd"/>
</dbReference>
<dbReference type="PRINTS" id="PR00625">
    <property type="entry name" value="JDOMAIN"/>
</dbReference>
<proteinExistence type="predicted"/>
<dbReference type="FunFam" id="1.10.287.110:FF:000020">
    <property type="entry name" value="DnaJ subfamily B member 13"/>
    <property type="match status" value="1"/>
</dbReference>
<dbReference type="GO" id="GO:0051082">
    <property type="term" value="F:unfolded protein binding"/>
    <property type="evidence" value="ECO:0007669"/>
    <property type="project" value="InterPro"/>
</dbReference>
<dbReference type="PROSITE" id="PS50076">
    <property type="entry name" value="DNAJ_2"/>
    <property type="match status" value="1"/>
</dbReference>
<dbReference type="PANTHER" id="PTHR24078">
    <property type="entry name" value="DNAJ HOMOLOG SUBFAMILY C MEMBER"/>
    <property type="match status" value="1"/>
</dbReference>
<dbReference type="GO" id="GO:0051087">
    <property type="term" value="F:protein-folding chaperone binding"/>
    <property type="evidence" value="ECO:0007669"/>
    <property type="project" value="TreeGrafter"/>
</dbReference>
<feature type="domain" description="J" evidence="2">
    <location>
        <begin position="4"/>
        <end position="70"/>
    </location>
</feature>
<evidence type="ECO:0000256" key="1">
    <source>
        <dbReference type="ARBA" id="ARBA00023186"/>
    </source>
</evidence>
<dbReference type="InterPro" id="IPR001623">
    <property type="entry name" value="DnaJ_domain"/>
</dbReference>
<reference evidence="6" key="2">
    <citation type="submission" date="2025-04" db="UniProtKB">
        <authorList>
            <consortium name="RefSeq"/>
        </authorList>
    </citation>
    <scope>IDENTIFICATION</scope>
    <source>
        <tissue evidence="6">Leaf</tissue>
    </source>
</reference>
<dbReference type="Proteomes" id="UP000515123">
    <property type="component" value="Linkage group 1"/>
</dbReference>
<accession>A0A199W763</accession>
<dbReference type="Pfam" id="PF01556">
    <property type="entry name" value="DnaJ_C"/>
    <property type="match status" value="1"/>
</dbReference>
<reference evidence="3 4" key="1">
    <citation type="journal article" date="2016" name="DNA Res.">
        <title>The draft genome of MD-2 pineapple using hybrid error correction of long reads.</title>
        <authorList>
            <person name="Redwan R.M."/>
            <person name="Saidin A."/>
            <person name="Kumar S.V."/>
        </authorList>
    </citation>
    <scope>NUCLEOTIDE SEQUENCE [LARGE SCALE GENOMIC DNA]</scope>
    <source>
        <strain evidence="4">cv. MD2</strain>
        <tissue evidence="3">Leaf</tissue>
    </source>
</reference>
<dbReference type="EMBL" id="LSRQ01000122">
    <property type="protein sequence ID" value="OAY85154.1"/>
    <property type="molecule type" value="Genomic_DNA"/>
</dbReference>
<dbReference type="SMART" id="SM00271">
    <property type="entry name" value="DnaJ"/>
    <property type="match status" value="1"/>
</dbReference>
<dbReference type="Proteomes" id="UP000092600">
    <property type="component" value="Unassembled WGS sequence"/>
</dbReference>
<evidence type="ECO:0000313" key="3">
    <source>
        <dbReference type="EMBL" id="OAY85154.1"/>
    </source>
</evidence>
<gene>
    <name evidence="6" type="primary">LOC109716448</name>
    <name evidence="3" type="ORF">ACMD2_04064</name>
</gene>
<evidence type="ECO:0000313" key="5">
    <source>
        <dbReference type="Proteomes" id="UP000515123"/>
    </source>
</evidence>
<dbReference type="Gene3D" id="2.60.260.20">
    <property type="entry name" value="Urease metallochaperone UreE, N-terminal domain"/>
    <property type="match status" value="2"/>
</dbReference>
<dbReference type="Gene3D" id="1.10.287.110">
    <property type="entry name" value="DnaJ domain"/>
    <property type="match status" value="1"/>
</dbReference>
<evidence type="ECO:0000313" key="6">
    <source>
        <dbReference type="RefSeq" id="XP_020097501.1"/>
    </source>
</evidence>
<dbReference type="InterPro" id="IPR002939">
    <property type="entry name" value="DnaJ_C"/>
</dbReference>
<evidence type="ECO:0000259" key="2">
    <source>
        <dbReference type="PROSITE" id="PS50076"/>
    </source>
</evidence>
<dbReference type="GO" id="GO:0006457">
    <property type="term" value="P:protein folding"/>
    <property type="evidence" value="ECO:0007669"/>
    <property type="project" value="InterPro"/>
</dbReference>
<name>A0A199W763_ANACO</name>
<dbReference type="InterPro" id="IPR036869">
    <property type="entry name" value="J_dom_sf"/>
</dbReference>
<dbReference type="InterPro" id="IPR051339">
    <property type="entry name" value="DnaJ_subfamily_B"/>
</dbReference>
<dbReference type="Pfam" id="PF00226">
    <property type="entry name" value="DnaJ"/>
    <property type="match status" value="1"/>
</dbReference>
<dbReference type="CDD" id="cd10747">
    <property type="entry name" value="DnaJ_C"/>
    <property type="match status" value="1"/>
</dbReference>
<organism evidence="3 4">
    <name type="scientific">Ananas comosus</name>
    <name type="common">Pineapple</name>
    <name type="synonym">Ananas ananas</name>
    <dbReference type="NCBI Taxonomy" id="4615"/>
    <lineage>
        <taxon>Eukaryota</taxon>
        <taxon>Viridiplantae</taxon>
        <taxon>Streptophyta</taxon>
        <taxon>Embryophyta</taxon>
        <taxon>Tracheophyta</taxon>
        <taxon>Spermatophyta</taxon>
        <taxon>Magnoliopsida</taxon>
        <taxon>Liliopsida</taxon>
        <taxon>Poales</taxon>
        <taxon>Bromeliaceae</taxon>
        <taxon>Bromelioideae</taxon>
        <taxon>Ananas</taxon>
    </lineage>
</organism>
<evidence type="ECO:0000313" key="4">
    <source>
        <dbReference type="Proteomes" id="UP000092600"/>
    </source>
</evidence>
<dbReference type="SUPFAM" id="SSF49493">
    <property type="entry name" value="HSP40/DnaJ peptide-binding domain"/>
    <property type="match status" value="2"/>
</dbReference>
<keyword evidence="1" id="KW-0143">Chaperone</keyword>
<dbReference type="SUPFAM" id="SSF46565">
    <property type="entry name" value="Chaperone J-domain"/>
    <property type="match status" value="1"/>
</dbReference>
<dbReference type="GO" id="GO:0005829">
    <property type="term" value="C:cytosol"/>
    <property type="evidence" value="ECO:0007669"/>
    <property type="project" value="TreeGrafter"/>
</dbReference>
<dbReference type="GO" id="GO:0005783">
    <property type="term" value="C:endoplasmic reticulum"/>
    <property type="evidence" value="ECO:0007669"/>
    <property type="project" value="UniProtKB-ARBA"/>
</dbReference>
<sequence length="335" mass="37002">MGVDYYDVLSVDRSASDEDLKRAYRRLAMRWHPDKNPGDKKEAEAKFKQISEAYEVLSDPQKRSVYDQYGEEGLKGMPPPGSASGGDIHFNPRNAEDIFAEFFGSSPFGFGSMRAKSMRYQPDSNGFFGGFGGGESVFRSYSEGVGGAAAGGQLRKAPAVESKLACSLEELYTGSTRKMKISRNVVDAHGRMRTESEILTVEVKPGWKKGTKITFPCKGNEQANQLPADLIFVIDEKPHEIYKRDGNDLVVNQKILLVEALTGTTIDLLTLDGRDLSIPVNDVVCPGYELIVRDEGMPIVREPGKKGNLRVKFDVQFPSRLTSEQKATLKRVFGG</sequence>
<dbReference type="STRING" id="4615.A0A199W763"/>
<dbReference type="PROSITE" id="PS00636">
    <property type="entry name" value="DNAJ_1"/>
    <property type="match status" value="1"/>
</dbReference>
<dbReference type="RefSeq" id="XP_020097501.1">
    <property type="nucleotide sequence ID" value="XM_020241912.1"/>
</dbReference>
<dbReference type="PANTHER" id="PTHR24078:SF553">
    <property type="entry name" value="DNAJ HOMOLOG SUBFAMILY B MEMBER 5"/>
    <property type="match status" value="1"/>
</dbReference>
<dbReference type="Gramene" id="Aco006727.1.mrna1">
    <property type="protein sequence ID" value="Aco006727.1.mrna1"/>
    <property type="gene ID" value="Aco006727.1.path1"/>
</dbReference>